<keyword evidence="1" id="KW-1133">Transmembrane helix</keyword>
<protein>
    <submittedName>
        <fullName evidence="2">Uncharacterized protein</fullName>
    </submittedName>
</protein>
<keyword evidence="1" id="KW-0472">Membrane</keyword>
<dbReference type="AlphaFoldDB" id="A0A0D7B4G9"/>
<name>A0A0D7B4G9_9AGAR</name>
<evidence type="ECO:0000256" key="1">
    <source>
        <dbReference type="SAM" id="Phobius"/>
    </source>
</evidence>
<organism evidence="2 3">
    <name type="scientific">Cylindrobasidium torrendii FP15055 ss-10</name>
    <dbReference type="NCBI Taxonomy" id="1314674"/>
    <lineage>
        <taxon>Eukaryota</taxon>
        <taxon>Fungi</taxon>
        <taxon>Dikarya</taxon>
        <taxon>Basidiomycota</taxon>
        <taxon>Agaricomycotina</taxon>
        <taxon>Agaricomycetes</taxon>
        <taxon>Agaricomycetidae</taxon>
        <taxon>Agaricales</taxon>
        <taxon>Marasmiineae</taxon>
        <taxon>Physalacriaceae</taxon>
        <taxon>Cylindrobasidium</taxon>
    </lineage>
</organism>
<evidence type="ECO:0000313" key="2">
    <source>
        <dbReference type="EMBL" id="KIY65463.1"/>
    </source>
</evidence>
<reference evidence="2 3" key="1">
    <citation type="journal article" date="2015" name="Fungal Genet. Biol.">
        <title>Evolution of novel wood decay mechanisms in Agaricales revealed by the genome sequences of Fistulina hepatica and Cylindrobasidium torrendii.</title>
        <authorList>
            <person name="Floudas D."/>
            <person name="Held B.W."/>
            <person name="Riley R."/>
            <person name="Nagy L.G."/>
            <person name="Koehler G."/>
            <person name="Ransdell A.S."/>
            <person name="Younus H."/>
            <person name="Chow J."/>
            <person name="Chiniquy J."/>
            <person name="Lipzen A."/>
            <person name="Tritt A."/>
            <person name="Sun H."/>
            <person name="Haridas S."/>
            <person name="LaButti K."/>
            <person name="Ohm R.A."/>
            <person name="Kues U."/>
            <person name="Blanchette R.A."/>
            <person name="Grigoriev I.V."/>
            <person name="Minto R.E."/>
            <person name="Hibbett D.S."/>
        </authorList>
    </citation>
    <scope>NUCLEOTIDE SEQUENCE [LARGE SCALE GENOMIC DNA]</scope>
    <source>
        <strain evidence="2 3">FP15055 ss-10</strain>
    </source>
</reference>
<proteinExistence type="predicted"/>
<dbReference type="EMBL" id="KN880589">
    <property type="protein sequence ID" value="KIY65463.1"/>
    <property type="molecule type" value="Genomic_DNA"/>
</dbReference>
<dbReference type="Proteomes" id="UP000054007">
    <property type="component" value="Unassembled WGS sequence"/>
</dbReference>
<keyword evidence="3" id="KW-1185">Reference proteome</keyword>
<feature type="transmembrane region" description="Helical" evidence="1">
    <location>
        <begin position="28"/>
        <end position="48"/>
    </location>
</feature>
<sequence length="146" mass="16288">MVLISESSGAAAPTIFRFVAYPSTCLNSSLRVCAVLVLYGVYILVILCKIQTSSQHSYAQLVDQIPCALRVRFEFARHEEAAFIVQLAALHHSRVRNLGTVNSQNTVLYVVGPLIVAQRLFVALSVASRCGWMLNRKNLRSHDWKL</sequence>
<keyword evidence="1" id="KW-0812">Transmembrane</keyword>
<gene>
    <name evidence="2" type="ORF">CYLTODRAFT_61716</name>
</gene>
<evidence type="ECO:0000313" key="3">
    <source>
        <dbReference type="Proteomes" id="UP000054007"/>
    </source>
</evidence>
<accession>A0A0D7B4G9</accession>